<dbReference type="OrthoDB" id="3534283at2759"/>
<dbReference type="EMBL" id="FJOG01000019">
    <property type="protein sequence ID" value="CZR61733.1"/>
    <property type="molecule type" value="Genomic_DNA"/>
</dbReference>
<evidence type="ECO:0000259" key="1">
    <source>
        <dbReference type="Pfam" id="PF20150"/>
    </source>
</evidence>
<gene>
    <name evidence="2" type="ORF">PAC_11630</name>
</gene>
<keyword evidence="3" id="KW-1185">Reference proteome</keyword>
<dbReference type="Pfam" id="PF20150">
    <property type="entry name" value="2EXR"/>
    <property type="match status" value="1"/>
</dbReference>
<evidence type="ECO:0000313" key="3">
    <source>
        <dbReference type="Proteomes" id="UP000184330"/>
    </source>
</evidence>
<organism evidence="2 3">
    <name type="scientific">Phialocephala subalpina</name>
    <dbReference type="NCBI Taxonomy" id="576137"/>
    <lineage>
        <taxon>Eukaryota</taxon>
        <taxon>Fungi</taxon>
        <taxon>Dikarya</taxon>
        <taxon>Ascomycota</taxon>
        <taxon>Pezizomycotina</taxon>
        <taxon>Leotiomycetes</taxon>
        <taxon>Helotiales</taxon>
        <taxon>Mollisiaceae</taxon>
        <taxon>Phialocephala</taxon>
        <taxon>Phialocephala fortinii species complex</taxon>
    </lineage>
</organism>
<proteinExistence type="predicted"/>
<dbReference type="Proteomes" id="UP000184330">
    <property type="component" value="Unassembled WGS sequence"/>
</dbReference>
<evidence type="ECO:0000313" key="2">
    <source>
        <dbReference type="EMBL" id="CZR61733.1"/>
    </source>
</evidence>
<feature type="domain" description="2EXR" evidence="1">
    <location>
        <begin position="141"/>
        <end position="229"/>
    </location>
</feature>
<dbReference type="InterPro" id="IPR045518">
    <property type="entry name" value="2EXR"/>
</dbReference>
<dbReference type="AlphaFoldDB" id="A0A1L7X9M7"/>
<name>A0A1L7X9M7_9HELO</name>
<reference evidence="2 3" key="1">
    <citation type="submission" date="2016-03" db="EMBL/GenBank/DDBJ databases">
        <authorList>
            <person name="Ploux O."/>
        </authorList>
    </citation>
    <scope>NUCLEOTIDE SEQUENCE [LARGE SCALE GENOMIC DNA]</scope>
    <source>
        <strain evidence="2 3">UAMH 11012</strain>
    </source>
</reference>
<protein>
    <recommendedName>
        <fullName evidence="1">2EXR domain-containing protein</fullName>
    </recommendedName>
</protein>
<accession>A0A1L7X9M7</accession>
<sequence>MASTAPPIPRPRNKRHGRQNSLFSRWAWPGQSPFGLPLDSANDLLSFDGEKGDVIVCSSLGVRASRKVGVYTERNVFEVVLDKGLVTEGGVYGQLHYEDCPTSEGTLVESDATLAKLKDLATVFEMNGKEVKVIPAPANQFHPFPRLPIELQLMIWSLALPEPTTIVLKAVPDSGTYFFEARNRGFIDNDTPWERCTTLLCTCFKSRGAYLKEYPYSLPFATRIKENKHRYLASSKERPELPKHRTSPLHFSDKDKLYLAGLFDLTLQRDFWAFLKFQP</sequence>